<comment type="subcellular location">
    <subcellularLocation>
        <location evidence="6">Cell membrane</location>
        <topology evidence="6">Peripheral membrane protein</topology>
        <orientation evidence="6">Cytoplasmic side</orientation>
    </subcellularLocation>
    <text evidence="6">Localizes to the Z ring in an FtsZ-dependent manner. Targeted to the membrane through a conserved C-terminal amphipathic helix.</text>
</comment>
<dbReference type="GO" id="GO:0032153">
    <property type="term" value="C:cell division site"/>
    <property type="evidence" value="ECO:0007669"/>
    <property type="project" value="UniProtKB-UniRule"/>
</dbReference>
<comment type="caution">
    <text evidence="10">The sequence shown here is derived from an EMBL/GenBank/DDBJ whole genome shotgun (WGS) entry which is preliminary data.</text>
</comment>
<evidence type="ECO:0000256" key="7">
    <source>
        <dbReference type="PIRNR" id="PIRNR003101"/>
    </source>
</evidence>
<accession>A0A953HTE2</accession>
<keyword evidence="4 6" id="KW-0472">Membrane</keyword>
<feature type="compositionally biased region" description="Basic and acidic residues" evidence="8">
    <location>
        <begin position="416"/>
        <end position="433"/>
    </location>
</feature>
<dbReference type="Pfam" id="PF02491">
    <property type="entry name" value="SHS2_FTSA"/>
    <property type="match status" value="1"/>
</dbReference>
<evidence type="ECO:0000256" key="1">
    <source>
        <dbReference type="ARBA" id="ARBA00007381"/>
    </source>
</evidence>
<keyword evidence="5 6" id="KW-0131">Cell cycle</keyword>
<dbReference type="Proteomes" id="UP000753961">
    <property type="component" value="Unassembled WGS sequence"/>
</dbReference>
<proteinExistence type="inferred from homology"/>
<dbReference type="CDD" id="cd24048">
    <property type="entry name" value="ASKHA_NBD_FtsA"/>
    <property type="match status" value="1"/>
</dbReference>
<dbReference type="HAMAP" id="MF_02033">
    <property type="entry name" value="FtsA"/>
    <property type="match status" value="1"/>
</dbReference>
<dbReference type="PIRSF" id="PIRSF003101">
    <property type="entry name" value="FtsA"/>
    <property type="match status" value="1"/>
</dbReference>
<dbReference type="PANTHER" id="PTHR32432">
    <property type="entry name" value="CELL DIVISION PROTEIN FTSA-RELATED"/>
    <property type="match status" value="1"/>
</dbReference>
<reference evidence="10" key="1">
    <citation type="submission" date="2021-06" db="EMBL/GenBank/DDBJ databases">
        <title>44 bacteria genomes isolated from Dapeng, Shenzhen.</title>
        <authorList>
            <person name="Zheng W."/>
            <person name="Yu S."/>
            <person name="Huang Y."/>
        </authorList>
    </citation>
    <scope>NUCLEOTIDE SEQUENCE</scope>
    <source>
        <strain evidence="10">DP5N28-2</strain>
    </source>
</reference>
<dbReference type="GO" id="GO:0043093">
    <property type="term" value="P:FtsZ-dependent cytokinesis"/>
    <property type="evidence" value="ECO:0007669"/>
    <property type="project" value="UniProtKB-UniRule"/>
</dbReference>
<protein>
    <recommendedName>
        <fullName evidence="6 7">Cell division protein FtsA</fullName>
    </recommendedName>
</protein>
<dbReference type="PROSITE" id="PS00329">
    <property type="entry name" value="HSP70_2"/>
    <property type="match status" value="1"/>
</dbReference>
<dbReference type="GO" id="GO:0009898">
    <property type="term" value="C:cytoplasmic side of plasma membrane"/>
    <property type="evidence" value="ECO:0007669"/>
    <property type="project" value="UniProtKB-UniRule"/>
</dbReference>
<gene>
    <name evidence="6 10" type="primary">ftsA</name>
    <name evidence="10" type="ORF">KUV50_05310</name>
</gene>
<evidence type="ECO:0000259" key="9">
    <source>
        <dbReference type="SMART" id="SM00842"/>
    </source>
</evidence>
<dbReference type="InterPro" id="IPR043129">
    <property type="entry name" value="ATPase_NBD"/>
</dbReference>
<evidence type="ECO:0000313" key="11">
    <source>
        <dbReference type="Proteomes" id="UP000753961"/>
    </source>
</evidence>
<dbReference type="SUPFAM" id="SSF53067">
    <property type="entry name" value="Actin-like ATPase domain"/>
    <property type="match status" value="2"/>
</dbReference>
<dbReference type="InterPro" id="IPR020823">
    <property type="entry name" value="Cell_div_FtsA"/>
</dbReference>
<organism evidence="10 11">
    <name type="scientific">Membranihabitans marinus</name>
    <dbReference type="NCBI Taxonomy" id="1227546"/>
    <lineage>
        <taxon>Bacteria</taxon>
        <taxon>Pseudomonadati</taxon>
        <taxon>Bacteroidota</taxon>
        <taxon>Saprospiria</taxon>
        <taxon>Saprospirales</taxon>
        <taxon>Saprospiraceae</taxon>
        <taxon>Membranihabitans</taxon>
    </lineage>
</organism>
<evidence type="ECO:0000313" key="10">
    <source>
        <dbReference type="EMBL" id="MBY5957543.1"/>
    </source>
</evidence>
<evidence type="ECO:0000256" key="2">
    <source>
        <dbReference type="ARBA" id="ARBA00022475"/>
    </source>
</evidence>
<dbReference type="EMBL" id="JAHVHU010000005">
    <property type="protein sequence ID" value="MBY5957543.1"/>
    <property type="molecule type" value="Genomic_DNA"/>
</dbReference>
<evidence type="ECO:0000256" key="6">
    <source>
        <dbReference type="HAMAP-Rule" id="MF_02033"/>
    </source>
</evidence>
<name>A0A953HTE2_9BACT</name>
<comment type="function">
    <text evidence="6 7">Cell division protein that is involved in the assembly of the Z ring. May serve as a membrane anchor for the Z ring.</text>
</comment>
<keyword evidence="3 6" id="KW-0132">Cell division</keyword>
<feature type="compositionally biased region" description="Acidic residues" evidence="8">
    <location>
        <begin position="434"/>
        <end position="445"/>
    </location>
</feature>
<dbReference type="InterPro" id="IPR050696">
    <property type="entry name" value="FtsA/MreB"/>
</dbReference>
<dbReference type="SMART" id="SM00842">
    <property type="entry name" value="FtsA"/>
    <property type="match status" value="1"/>
</dbReference>
<dbReference type="InterPro" id="IPR003494">
    <property type="entry name" value="SHS2_FtsA"/>
</dbReference>
<comment type="subunit">
    <text evidence="6">Self-interacts. Interacts with FtsZ.</text>
</comment>
<evidence type="ECO:0000256" key="8">
    <source>
        <dbReference type="SAM" id="MobiDB-lite"/>
    </source>
</evidence>
<dbReference type="Gene3D" id="3.30.420.40">
    <property type="match status" value="2"/>
</dbReference>
<keyword evidence="11" id="KW-1185">Reference proteome</keyword>
<evidence type="ECO:0000256" key="5">
    <source>
        <dbReference type="ARBA" id="ARBA00023306"/>
    </source>
</evidence>
<dbReference type="InterPro" id="IPR018181">
    <property type="entry name" value="Heat_shock_70_CS"/>
</dbReference>
<dbReference type="Pfam" id="PF14450">
    <property type="entry name" value="FtsA"/>
    <property type="match status" value="1"/>
</dbReference>
<dbReference type="PANTHER" id="PTHR32432:SF4">
    <property type="entry name" value="CELL DIVISION PROTEIN FTSA"/>
    <property type="match status" value="1"/>
</dbReference>
<sequence length="479" mass="53248">MKSKNYKPEDVVVAVDIGTTKVCVVAGVQNEHGKLEILGLGRVACDGVIRGVVSNIEKTVKAIREAVQIVERQIKAKIKTVHVGIAGQHIKSLHHHGILTRDNAHDEISQEDIDKLINDMYKLVLPPGDKILHVIPQEYTVDNERGITEPIGMSGIRLEGNFHIITGQITASNNILRCIKKAGLEVADITLEPIASSTAVLNQEEKEAGIVLVDIGGGTTDLTIFYEGVVRHTAVIPFGGYVVTRDVKEGCTIMNYQAEKLKVKFGSALAEEVLENKIITIPGLKGRAPKEISEKNLALIIQARIEEILEYVMYEIEKSGYQDRLIGGIVLTGGGSKLKNIEELVEYHTGIHTKVTYPIEHLAHGYIKDLSSPVFSTSIGLLLSGLQNRNYECAIEKEIEEETVPQEQAAPAYTAAREHRAESQEKQAGRYVEDYDESRDDEEEESQRPEREPELPSFWNRMFHKTKDWFEASPDSDLN</sequence>
<comment type="similarity">
    <text evidence="1">Belongs to the heat shock protein 70 family.</text>
</comment>
<dbReference type="RefSeq" id="WP_222579062.1">
    <property type="nucleotide sequence ID" value="NZ_JAHVHU010000005.1"/>
</dbReference>
<comment type="similarity">
    <text evidence="6 7">Belongs to the FtsA/MreB family.</text>
</comment>
<dbReference type="Gene3D" id="3.30.1490.110">
    <property type="match status" value="1"/>
</dbReference>
<feature type="region of interest" description="Disordered" evidence="8">
    <location>
        <begin position="402"/>
        <end position="457"/>
    </location>
</feature>
<evidence type="ECO:0000256" key="3">
    <source>
        <dbReference type="ARBA" id="ARBA00022618"/>
    </source>
</evidence>
<dbReference type="AlphaFoldDB" id="A0A953HTE2"/>
<evidence type="ECO:0000256" key="4">
    <source>
        <dbReference type="ARBA" id="ARBA00023136"/>
    </source>
</evidence>
<keyword evidence="2 6" id="KW-1003">Cell membrane</keyword>
<feature type="domain" description="SHS2" evidence="9">
    <location>
        <begin position="12"/>
        <end position="200"/>
    </location>
</feature>
<dbReference type="NCBIfam" id="TIGR01174">
    <property type="entry name" value="ftsA"/>
    <property type="match status" value="1"/>
</dbReference>